<proteinExistence type="predicted"/>
<name>A0A8S5PC95_9CAUD</name>
<sequence length="35" mass="4145">MTYNAHRYIIKIVKENNHSPRKGADQEGKNENKFL</sequence>
<organism evidence="2">
    <name type="scientific">Siphoviridae sp. ctpji4</name>
    <dbReference type="NCBI Taxonomy" id="2825676"/>
    <lineage>
        <taxon>Viruses</taxon>
        <taxon>Duplodnaviria</taxon>
        <taxon>Heunggongvirae</taxon>
        <taxon>Uroviricota</taxon>
        <taxon>Caudoviricetes</taxon>
    </lineage>
</organism>
<reference evidence="2" key="1">
    <citation type="journal article" date="2021" name="Proc. Natl. Acad. Sci. U.S.A.">
        <title>A Catalog of Tens of Thousands of Viruses from Human Metagenomes Reveals Hidden Associations with Chronic Diseases.</title>
        <authorList>
            <person name="Tisza M.J."/>
            <person name="Buck C.B."/>
        </authorList>
    </citation>
    <scope>NUCLEOTIDE SEQUENCE</scope>
    <source>
        <strain evidence="2">Ctpji4</strain>
    </source>
</reference>
<accession>A0A8S5PC95</accession>
<evidence type="ECO:0000313" key="2">
    <source>
        <dbReference type="EMBL" id="DAE03844.1"/>
    </source>
</evidence>
<feature type="region of interest" description="Disordered" evidence="1">
    <location>
        <begin position="14"/>
        <end position="35"/>
    </location>
</feature>
<dbReference type="EMBL" id="BK015375">
    <property type="protein sequence ID" value="DAE03844.1"/>
    <property type="molecule type" value="Genomic_DNA"/>
</dbReference>
<evidence type="ECO:0000256" key="1">
    <source>
        <dbReference type="SAM" id="MobiDB-lite"/>
    </source>
</evidence>
<protein>
    <submittedName>
        <fullName evidence="2">Uncharacterized protein</fullName>
    </submittedName>
</protein>